<dbReference type="Gene3D" id="3.40.50.1470">
    <property type="entry name" value="Peptidyl-tRNA hydrolase"/>
    <property type="match status" value="1"/>
</dbReference>
<comment type="function">
    <text evidence="7">Catalyzes the release of premature peptidyl moieties from peptidyl-tRNA molecules trapped in stalled 50S ribosomal subunits, and thus maintains levels of free tRNAs and 50S ribosomes.</text>
</comment>
<dbReference type="GO" id="GO:0004045">
    <property type="term" value="F:peptidyl-tRNA hydrolase activity"/>
    <property type="evidence" value="ECO:0007669"/>
    <property type="project" value="UniProtKB-UniRule"/>
</dbReference>
<evidence type="ECO:0000256" key="6">
    <source>
        <dbReference type="ARBA" id="ARBA00050038"/>
    </source>
</evidence>
<feature type="binding site" evidence="7">
    <location>
        <position position="65"/>
    </location>
    <ligand>
        <name>tRNA</name>
        <dbReference type="ChEBI" id="CHEBI:17843"/>
    </ligand>
</feature>
<dbReference type="PATRIC" id="fig|742823.3.peg.566"/>
<dbReference type="PANTHER" id="PTHR17224">
    <property type="entry name" value="PEPTIDYL-TRNA HYDROLASE"/>
    <property type="match status" value="1"/>
</dbReference>
<comment type="caution">
    <text evidence="10">The sequence shown here is derived from an EMBL/GenBank/DDBJ whole genome shotgun (WGS) entry which is preliminary data.</text>
</comment>
<accession>K1JYM4</accession>
<comment type="subcellular location">
    <subcellularLocation>
        <location evidence="7">Cytoplasm</location>
    </subcellularLocation>
</comment>
<dbReference type="GO" id="GO:0006515">
    <property type="term" value="P:protein quality control for misfolded or incompletely synthesized proteins"/>
    <property type="evidence" value="ECO:0007669"/>
    <property type="project" value="UniProtKB-UniRule"/>
</dbReference>
<dbReference type="InterPro" id="IPR018171">
    <property type="entry name" value="Pept_tRNA_hydro_CS"/>
</dbReference>
<dbReference type="CDD" id="cd00462">
    <property type="entry name" value="PTH"/>
    <property type="match status" value="1"/>
</dbReference>
<feature type="site" description="Discriminates between blocked and unblocked aminoacyl-tRNA" evidence="7">
    <location>
        <position position="7"/>
    </location>
</feature>
<comment type="similarity">
    <text evidence="5 7 9">Belongs to the PTH family.</text>
</comment>
<keyword evidence="7" id="KW-0963">Cytoplasm</keyword>
<keyword evidence="11" id="KW-1185">Reference proteome</keyword>
<feature type="binding site" evidence="7">
    <location>
        <position position="12"/>
    </location>
    <ligand>
        <name>tRNA</name>
        <dbReference type="ChEBI" id="CHEBI:17843"/>
    </ligand>
</feature>
<comment type="catalytic activity">
    <reaction evidence="7 8">
        <text>an N-acyl-L-alpha-aminoacyl-tRNA + H2O = an N-acyl-L-amino acid + a tRNA + H(+)</text>
        <dbReference type="Rhea" id="RHEA:54448"/>
        <dbReference type="Rhea" id="RHEA-COMP:10123"/>
        <dbReference type="Rhea" id="RHEA-COMP:13883"/>
        <dbReference type="ChEBI" id="CHEBI:15377"/>
        <dbReference type="ChEBI" id="CHEBI:15378"/>
        <dbReference type="ChEBI" id="CHEBI:59874"/>
        <dbReference type="ChEBI" id="CHEBI:78442"/>
        <dbReference type="ChEBI" id="CHEBI:138191"/>
        <dbReference type="EC" id="3.1.1.29"/>
    </reaction>
</comment>
<keyword evidence="2 7" id="KW-0820">tRNA-binding</keyword>
<keyword evidence="4 7" id="KW-0694">RNA-binding</keyword>
<evidence type="ECO:0000256" key="7">
    <source>
        <dbReference type="HAMAP-Rule" id="MF_00083"/>
    </source>
</evidence>
<dbReference type="GO" id="GO:0072344">
    <property type="term" value="P:rescue of stalled ribosome"/>
    <property type="evidence" value="ECO:0007669"/>
    <property type="project" value="UniProtKB-UniRule"/>
</dbReference>
<keyword evidence="3 7" id="KW-0378">Hydrolase</keyword>
<evidence type="ECO:0000256" key="4">
    <source>
        <dbReference type="ARBA" id="ARBA00022884"/>
    </source>
</evidence>
<evidence type="ECO:0000313" key="10">
    <source>
        <dbReference type="EMBL" id="EKB31698.1"/>
    </source>
</evidence>
<dbReference type="STRING" id="742823.HMPREF9465_00566"/>
<dbReference type="EC" id="3.1.1.29" evidence="1 7"/>
<evidence type="ECO:0000256" key="9">
    <source>
        <dbReference type="RuleBase" id="RU004320"/>
    </source>
</evidence>
<dbReference type="AlphaFoldDB" id="K1JYM4"/>
<feature type="binding site" evidence="7">
    <location>
        <position position="63"/>
    </location>
    <ligand>
        <name>tRNA</name>
        <dbReference type="ChEBI" id="CHEBI:17843"/>
    </ligand>
</feature>
<feature type="site" description="Stabilizes the basic form of H active site to accept a proton" evidence="7">
    <location>
        <position position="90"/>
    </location>
</feature>
<dbReference type="HAMAP" id="MF_00083">
    <property type="entry name" value="Pept_tRNA_hydro_bact"/>
    <property type="match status" value="1"/>
</dbReference>
<dbReference type="PANTHER" id="PTHR17224:SF1">
    <property type="entry name" value="PEPTIDYL-TRNA HYDROLASE"/>
    <property type="match status" value="1"/>
</dbReference>
<dbReference type="GO" id="GO:0005737">
    <property type="term" value="C:cytoplasm"/>
    <property type="evidence" value="ECO:0007669"/>
    <property type="project" value="UniProtKB-SubCell"/>
</dbReference>
<evidence type="ECO:0000256" key="5">
    <source>
        <dbReference type="ARBA" id="ARBA00038063"/>
    </source>
</evidence>
<dbReference type="Pfam" id="PF01195">
    <property type="entry name" value="Pept_tRNA_hydro"/>
    <property type="match status" value="1"/>
</dbReference>
<dbReference type="GO" id="GO:0000049">
    <property type="term" value="F:tRNA binding"/>
    <property type="evidence" value="ECO:0007669"/>
    <property type="project" value="UniProtKB-UniRule"/>
</dbReference>
<comment type="subunit">
    <text evidence="7">Monomer.</text>
</comment>
<evidence type="ECO:0000256" key="1">
    <source>
        <dbReference type="ARBA" id="ARBA00013260"/>
    </source>
</evidence>
<evidence type="ECO:0000256" key="2">
    <source>
        <dbReference type="ARBA" id="ARBA00022555"/>
    </source>
</evidence>
<reference evidence="10 11" key="1">
    <citation type="submission" date="2012-05" db="EMBL/GenBank/DDBJ databases">
        <title>The Genome Sequence of Sutterella wadsworthensis 2_1_59BFAA.</title>
        <authorList>
            <consortium name="The Broad Institute Genome Sequencing Platform"/>
            <person name="Earl A."/>
            <person name="Ward D."/>
            <person name="Feldgarden M."/>
            <person name="Gevers D."/>
            <person name="Daigneault M."/>
            <person name="Strauss J."/>
            <person name="Allen-Vercoe E."/>
            <person name="Walker B."/>
            <person name="Young S.K."/>
            <person name="Zeng Q."/>
            <person name="Gargeya S."/>
            <person name="Fitzgerald M."/>
            <person name="Haas B."/>
            <person name="Abouelleil A."/>
            <person name="Alvarado L."/>
            <person name="Arachchi H.M."/>
            <person name="Berlin A.M."/>
            <person name="Chapman S.B."/>
            <person name="Goldberg J."/>
            <person name="Griggs A."/>
            <person name="Gujja S."/>
            <person name="Hansen M."/>
            <person name="Howarth C."/>
            <person name="Imamovic A."/>
            <person name="Larimer J."/>
            <person name="McCowen C."/>
            <person name="Montmayeur A."/>
            <person name="Murphy C."/>
            <person name="Neiman D."/>
            <person name="Pearson M."/>
            <person name="Priest M."/>
            <person name="Roberts A."/>
            <person name="Saif S."/>
            <person name="Shea T."/>
            <person name="Sisk P."/>
            <person name="Sykes S."/>
            <person name="Wortman J."/>
            <person name="Nusbaum C."/>
            <person name="Birren B."/>
        </authorList>
    </citation>
    <scope>NUCLEOTIDE SEQUENCE [LARGE SCALE GENOMIC DNA]</scope>
    <source>
        <strain evidence="10 11">2_1_59BFAA</strain>
    </source>
</reference>
<dbReference type="NCBIfam" id="TIGR00447">
    <property type="entry name" value="pth"/>
    <property type="match status" value="1"/>
</dbReference>
<dbReference type="EMBL" id="ADMG01000017">
    <property type="protein sequence ID" value="EKB31698.1"/>
    <property type="molecule type" value="Genomic_DNA"/>
</dbReference>
<dbReference type="eggNOG" id="COG0193">
    <property type="taxonomic scope" value="Bacteria"/>
</dbReference>
<dbReference type="SUPFAM" id="SSF53178">
    <property type="entry name" value="Peptidyl-tRNA hydrolase-like"/>
    <property type="match status" value="1"/>
</dbReference>
<sequence length="201" mass="21893">MIVGLGNPGSEYARTRHNAGFWFVDELARKTGAFFRDERKFQGEVCRTRIGDSDVWLLKPSTYMNRSGDAVVALALYYKITPDQILVVHDELDLPPGCMKIKQGGGNAGHNGLKDISAKLSTPNFWRLRLGTGHPRTLGMAQQVADFVLSAPSSEHEAAIEDCIGIALKEAGPLAEGDFTGVSRRLAKYGNPPKPPKKAAE</sequence>
<evidence type="ECO:0000256" key="8">
    <source>
        <dbReference type="RuleBase" id="RU000673"/>
    </source>
</evidence>
<dbReference type="PROSITE" id="PS01195">
    <property type="entry name" value="PEPT_TRNA_HYDROL_1"/>
    <property type="match status" value="1"/>
</dbReference>
<dbReference type="Proteomes" id="UP000005835">
    <property type="component" value="Unassembled WGS sequence"/>
</dbReference>
<name>K1JYM4_9BURK</name>
<organism evidence="10 11">
    <name type="scientific">Sutterella wadsworthensis 2_1_59BFAA</name>
    <dbReference type="NCBI Taxonomy" id="742823"/>
    <lineage>
        <taxon>Bacteria</taxon>
        <taxon>Pseudomonadati</taxon>
        <taxon>Pseudomonadota</taxon>
        <taxon>Betaproteobacteria</taxon>
        <taxon>Burkholderiales</taxon>
        <taxon>Sutterellaceae</taxon>
        <taxon>Sutterella</taxon>
    </lineage>
</organism>
<dbReference type="FunFam" id="3.40.50.1470:FF:000001">
    <property type="entry name" value="Peptidyl-tRNA hydrolase"/>
    <property type="match status" value="1"/>
</dbReference>
<gene>
    <name evidence="7" type="primary">pth</name>
    <name evidence="10" type="ORF">HMPREF9465_00566</name>
</gene>
<comment type="function">
    <text evidence="7">Hydrolyzes ribosome-free peptidyl-tRNAs (with 1 or more amino acids incorporated), which drop off the ribosome during protein synthesis, or as a result of ribosome stalling.</text>
</comment>
<evidence type="ECO:0000256" key="3">
    <source>
        <dbReference type="ARBA" id="ARBA00022801"/>
    </source>
</evidence>
<dbReference type="HOGENOM" id="CLU_062456_3_1_4"/>
<dbReference type="InterPro" id="IPR036416">
    <property type="entry name" value="Pept_tRNA_hydro_sf"/>
</dbReference>
<dbReference type="PROSITE" id="PS01196">
    <property type="entry name" value="PEPT_TRNA_HYDROL_2"/>
    <property type="match status" value="1"/>
</dbReference>
<feature type="active site" description="Proton acceptor" evidence="7">
    <location>
        <position position="17"/>
    </location>
</feature>
<dbReference type="InterPro" id="IPR001328">
    <property type="entry name" value="Pept_tRNA_hydro"/>
</dbReference>
<proteinExistence type="inferred from homology"/>
<feature type="binding site" evidence="7">
    <location>
        <position position="111"/>
    </location>
    <ligand>
        <name>tRNA</name>
        <dbReference type="ChEBI" id="CHEBI:17843"/>
    </ligand>
</feature>
<protein>
    <recommendedName>
        <fullName evidence="6 7">Peptidyl-tRNA hydrolase</fullName>
        <shortName evidence="7">Pth</shortName>
        <ecNumber evidence="1 7">3.1.1.29</ecNumber>
    </recommendedName>
</protein>
<evidence type="ECO:0000313" key="11">
    <source>
        <dbReference type="Proteomes" id="UP000005835"/>
    </source>
</evidence>